<sequence length="123" mass="13775">MLEVNFFHICDNVILEQGTGKFSIIGVFQNINAQSFPAMHPSMNIIVGLENKNAGLYDVELVFLDEVSEILKVTSKVNIGVNGKGIWVHKLLGYTIPREATQKIKLNYEGKTIYTGYLTINNK</sequence>
<evidence type="ECO:0000313" key="1">
    <source>
        <dbReference type="EMBL" id="OGJ01284.1"/>
    </source>
</evidence>
<proteinExistence type="predicted"/>
<comment type="caution">
    <text evidence="1">The sequence shown here is derived from an EMBL/GenBank/DDBJ whole genome shotgun (WGS) entry which is preliminary data.</text>
</comment>
<dbReference type="EMBL" id="MFVR01000025">
    <property type="protein sequence ID" value="OGJ01284.1"/>
    <property type="molecule type" value="Genomic_DNA"/>
</dbReference>
<reference evidence="1 2" key="1">
    <citation type="journal article" date="2016" name="Nat. Commun.">
        <title>Thousands of microbial genomes shed light on interconnected biogeochemical processes in an aquifer system.</title>
        <authorList>
            <person name="Anantharaman K."/>
            <person name="Brown C.T."/>
            <person name="Hug L.A."/>
            <person name="Sharon I."/>
            <person name="Castelle C.J."/>
            <person name="Probst A.J."/>
            <person name="Thomas B.C."/>
            <person name="Singh A."/>
            <person name="Wilkins M.J."/>
            <person name="Karaoz U."/>
            <person name="Brodie E.L."/>
            <person name="Williams K.H."/>
            <person name="Hubbard S.S."/>
            <person name="Banfield J.F."/>
        </authorList>
    </citation>
    <scope>NUCLEOTIDE SEQUENCE [LARGE SCALE GENOMIC DNA]</scope>
</reference>
<evidence type="ECO:0000313" key="2">
    <source>
        <dbReference type="Proteomes" id="UP000178661"/>
    </source>
</evidence>
<protein>
    <submittedName>
        <fullName evidence="1">Uncharacterized protein</fullName>
    </submittedName>
</protein>
<dbReference type="Proteomes" id="UP000178661">
    <property type="component" value="Unassembled WGS sequence"/>
</dbReference>
<gene>
    <name evidence="1" type="ORF">A3G98_00085</name>
</gene>
<organism evidence="1 2">
    <name type="scientific">Candidatus Nomurabacteria bacterium RIFCSPLOWO2_12_FULL_37_8</name>
    <dbReference type="NCBI Taxonomy" id="1801793"/>
    <lineage>
        <taxon>Bacteria</taxon>
        <taxon>Candidatus Nomuraibacteriota</taxon>
    </lineage>
</organism>
<accession>A0A1F6Y4I1</accession>
<dbReference type="Pfam" id="PF22091">
    <property type="entry name" value="DUF6941"/>
    <property type="match status" value="1"/>
</dbReference>
<dbReference type="InterPro" id="IPR054221">
    <property type="entry name" value="DUF6941"/>
</dbReference>
<name>A0A1F6Y4I1_9BACT</name>
<dbReference type="AlphaFoldDB" id="A0A1F6Y4I1"/>